<dbReference type="Gene3D" id="1.20.1070.10">
    <property type="entry name" value="Rhodopsin 7-helix transmembrane proteins"/>
    <property type="match status" value="1"/>
</dbReference>
<feature type="transmembrane region" description="Helical" evidence="7">
    <location>
        <begin position="9"/>
        <end position="31"/>
    </location>
</feature>
<feature type="domain" description="G-protein coupled receptors family 1 profile" evidence="8">
    <location>
        <begin position="118"/>
        <end position="363"/>
    </location>
</feature>
<name>A0A6P5A1W0_BRABE</name>
<comment type="similarity">
    <text evidence="6">Belongs to the G-protein coupled receptor 1 family.</text>
</comment>
<keyword evidence="2" id="KW-1003">Cell membrane</keyword>
<dbReference type="OrthoDB" id="10051098at2759"/>
<gene>
    <name evidence="10" type="primary">LOC109478566</name>
</gene>
<evidence type="ECO:0000256" key="1">
    <source>
        <dbReference type="ARBA" id="ARBA00004651"/>
    </source>
</evidence>
<keyword evidence="9" id="KW-1185">Reference proteome</keyword>
<evidence type="ECO:0000256" key="7">
    <source>
        <dbReference type="SAM" id="Phobius"/>
    </source>
</evidence>
<dbReference type="GeneID" id="109478566"/>
<evidence type="ECO:0000259" key="8">
    <source>
        <dbReference type="PROSITE" id="PS50262"/>
    </source>
</evidence>
<dbReference type="PROSITE" id="PS00237">
    <property type="entry name" value="G_PROTEIN_RECEP_F1_1"/>
    <property type="match status" value="1"/>
</dbReference>
<accession>A0A6P5A1W0</accession>
<evidence type="ECO:0000256" key="3">
    <source>
        <dbReference type="ARBA" id="ARBA00022692"/>
    </source>
</evidence>
<dbReference type="PROSITE" id="PS50262">
    <property type="entry name" value="G_PROTEIN_RECEP_F1_2"/>
    <property type="match status" value="1"/>
</dbReference>
<reference evidence="10" key="1">
    <citation type="submission" date="2025-08" db="UniProtKB">
        <authorList>
            <consortium name="RefSeq"/>
        </authorList>
    </citation>
    <scope>IDENTIFICATION</scope>
    <source>
        <tissue evidence="10">Gonad</tissue>
    </source>
</reference>
<dbReference type="Pfam" id="PF00001">
    <property type="entry name" value="7tm_1"/>
    <property type="match status" value="1"/>
</dbReference>
<dbReference type="KEGG" id="bbel:109478566"/>
<evidence type="ECO:0000313" key="9">
    <source>
        <dbReference type="Proteomes" id="UP000515135"/>
    </source>
</evidence>
<keyword evidence="4 7" id="KW-1133">Transmembrane helix</keyword>
<keyword evidence="6" id="KW-0297">G-protein coupled receptor</keyword>
<dbReference type="InterPro" id="IPR000276">
    <property type="entry name" value="GPCR_Rhodpsn"/>
</dbReference>
<dbReference type="PRINTS" id="PR00237">
    <property type="entry name" value="GPCRRHODOPSN"/>
</dbReference>
<dbReference type="GO" id="GO:0005886">
    <property type="term" value="C:plasma membrane"/>
    <property type="evidence" value="ECO:0007669"/>
    <property type="project" value="UniProtKB-SubCell"/>
</dbReference>
<feature type="transmembrane region" description="Helical" evidence="7">
    <location>
        <begin position="220"/>
        <end position="240"/>
    </location>
</feature>
<comment type="subcellular location">
    <subcellularLocation>
        <location evidence="1">Cell membrane</location>
        <topology evidence="1">Multi-pass membrane protein</topology>
    </subcellularLocation>
</comment>
<organism evidence="9 10">
    <name type="scientific">Branchiostoma belcheri</name>
    <name type="common">Amphioxus</name>
    <dbReference type="NCBI Taxonomy" id="7741"/>
    <lineage>
        <taxon>Eukaryota</taxon>
        <taxon>Metazoa</taxon>
        <taxon>Chordata</taxon>
        <taxon>Cephalochordata</taxon>
        <taxon>Leptocardii</taxon>
        <taxon>Amphioxiformes</taxon>
        <taxon>Branchiostomatidae</taxon>
        <taxon>Branchiostoma</taxon>
    </lineage>
</organism>
<protein>
    <submittedName>
        <fullName evidence="10">Melanocortin receptor 5-like</fullName>
    </submittedName>
</protein>
<keyword evidence="3 6" id="KW-0812">Transmembrane</keyword>
<dbReference type="SUPFAM" id="SSF81321">
    <property type="entry name" value="Family A G protein-coupled receptor-like"/>
    <property type="match status" value="1"/>
</dbReference>
<evidence type="ECO:0000313" key="10">
    <source>
        <dbReference type="RefSeq" id="XP_019635771.1"/>
    </source>
</evidence>
<dbReference type="InterPro" id="IPR017452">
    <property type="entry name" value="GPCR_Rhodpsn_7TM"/>
</dbReference>
<dbReference type="Proteomes" id="UP000515135">
    <property type="component" value="Unplaced"/>
</dbReference>
<sequence length="388" mass="42165">MMYHVGKTMIIFTIVIPYMYVGIGAATGNVYNVTLTNSSTSDIGFRNSTWPNGSSEIVCDNFAVSNASELGVNATSNAYRCVGNELSNVSVKRYVSGSVGTVFVLCVTICLGVWSAVVNGLPLAAIVKQEQLHTPAYILMANLAASDVLAGVVFVLSGSTVLYSSVTGAVSFPIVSRLRFTAIILSGLSSAYSLMALTAERFWFIVYGMTYVNNVTNDRCKVVIMIVWVWSVLLAILPYFDWECAGQSDHTCLPLGGGLSYGYVVVILVFVFIPMAAIFLSNMGILWCLWKHVNAIAAQEAAVGAQPTTSRKSAVTIVILTAVFLVGWLPFFSRMALLTKDVRSLHRSMIFVILNSSINPVIYGFRLKEVRRGVVRLFTSNSSNEPEN</sequence>
<proteinExistence type="inferred from homology"/>
<evidence type="ECO:0000256" key="5">
    <source>
        <dbReference type="ARBA" id="ARBA00023136"/>
    </source>
</evidence>
<keyword evidence="6" id="KW-0807">Transducer</keyword>
<feature type="transmembrane region" description="Helical" evidence="7">
    <location>
        <begin position="136"/>
        <end position="158"/>
    </location>
</feature>
<keyword evidence="5 7" id="KW-0472">Membrane</keyword>
<dbReference type="CDD" id="cd14972">
    <property type="entry name" value="7tmA_EDG-like"/>
    <property type="match status" value="1"/>
</dbReference>
<dbReference type="RefSeq" id="XP_019635771.1">
    <property type="nucleotide sequence ID" value="XM_019780212.1"/>
</dbReference>
<dbReference type="GO" id="GO:0004930">
    <property type="term" value="F:G protein-coupled receptor activity"/>
    <property type="evidence" value="ECO:0007669"/>
    <property type="project" value="UniProtKB-KW"/>
</dbReference>
<evidence type="ECO:0000256" key="2">
    <source>
        <dbReference type="ARBA" id="ARBA00022475"/>
    </source>
</evidence>
<evidence type="ECO:0000256" key="6">
    <source>
        <dbReference type="RuleBase" id="RU000688"/>
    </source>
</evidence>
<evidence type="ECO:0000256" key="4">
    <source>
        <dbReference type="ARBA" id="ARBA00022989"/>
    </source>
</evidence>
<feature type="transmembrane region" description="Helical" evidence="7">
    <location>
        <begin position="345"/>
        <end position="365"/>
    </location>
</feature>
<dbReference type="PANTHER" id="PTHR22750">
    <property type="entry name" value="G-PROTEIN COUPLED RECEPTOR"/>
    <property type="match status" value="1"/>
</dbReference>
<feature type="transmembrane region" description="Helical" evidence="7">
    <location>
        <begin position="260"/>
        <end position="281"/>
    </location>
</feature>
<dbReference type="AlphaFoldDB" id="A0A6P5A1W0"/>
<feature type="transmembrane region" description="Helical" evidence="7">
    <location>
        <begin position="102"/>
        <end position="124"/>
    </location>
</feature>
<keyword evidence="6" id="KW-0675">Receptor</keyword>
<feature type="transmembrane region" description="Helical" evidence="7">
    <location>
        <begin position="314"/>
        <end position="333"/>
    </location>
</feature>